<name>A0A0A1GRR9_9LACO</name>
<evidence type="ECO:0000256" key="3">
    <source>
        <dbReference type="HAMAP-Rule" id="MF_00170"/>
    </source>
</evidence>
<dbReference type="NCBIfam" id="TIGR00021">
    <property type="entry name" value="rpiA"/>
    <property type="match status" value="1"/>
</dbReference>
<dbReference type="RefSeq" id="WP_041092642.1">
    <property type="nucleotide sequence ID" value="NZ_AP014680.1"/>
</dbReference>
<comment type="function">
    <text evidence="3">Catalyzes the reversible conversion of ribose-5-phosphate to ribulose 5-phosphate.</text>
</comment>
<proteinExistence type="inferred from homology"/>
<dbReference type="InterPro" id="IPR020672">
    <property type="entry name" value="Ribose5P_isomerase_typA_subgr"/>
</dbReference>
<dbReference type="PANTHER" id="PTHR43748:SF3">
    <property type="entry name" value="RIBOSE-5-PHOSPHATE ISOMERASE 3, CHLOROPLASTIC-RELATED"/>
    <property type="match status" value="1"/>
</dbReference>
<dbReference type="Gene3D" id="3.40.50.1360">
    <property type="match status" value="1"/>
</dbReference>
<dbReference type="SUPFAM" id="SSF75445">
    <property type="entry name" value="D-ribose-5-phosphate isomerase (RpiA), lid domain"/>
    <property type="match status" value="1"/>
</dbReference>
<dbReference type="UniPathway" id="UPA00115">
    <property type="reaction ID" value="UER00412"/>
</dbReference>
<evidence type="ECO:0000256" key="2">
    <source>
        <dbReference type="ARBA" id="ARBA00023235"/>
    </source>
</evidence>
<reference evidence="4 5" key="1">
    <citation type="submission" date="2014-11" db="EMBL/GenBank/DDBJ databases">
        <title>Complete genome sequence and analysis of Lactobacillus hokkaidonensis LOOC260T.</title>
        <authorList>
            <person name="Tanizawa Y."/>
            <person name="Tohno M."/>
            <person name="Kaminuma E."/>
            <person name="Nakamura Y."/>
            <person name="Arita M."/>
        </authorList>
    </citation>
    <scope>NUCLEOTIDE SEQUENCE [LARGE SCALE GENOMIC DNA]</scope>
    <source>
        <strain evidence="4 5">LOOC260</strain>
    </source>
</reference>
<feature type="active site" description="Proton acceptor" evidence="3">
    <location>
        <position position="106"/>
    </location>
</feature>
<protein>
    <recommendedName>
        <fullName evidence="3">Ribose-5-phosphate isomerase A</fullName>
        <ecNumber evidence="3">5.3.1.6</ecNumber>
    </recommendedName>
    <alternativeName>
        <fullName evidence="3">Phosphoriboisomerase A</fullName>
        <shortName evidence="3">PRI</shortName>
    </alternativeName>
</protein>
<feature type="binding site" evidence="3">
    <location>
        <begin position="84"/>
        <end position="87"/>
    </location>
    <ligand>
        <name>substrate</name>
    </ligand>
</feature>
<dbReference type="Proteomes" id="UP000031620">
    <property type="component" value="Chromosome"/>
</dbReference>
<organism evidence="4 5">
    <name type="scientific">Paucilactobacillus hokkaidonensis JCM 18461</name>
    <dbReference type="NCBI Taxonomy" id="1291742"/>
    <lineage>
        <taxon>Bacteria</taxon>
        <taxon>Bacillati</taxon>
        <taxon>Bacillota</taxon>
        <taxon>Bacilli</taxon>
        <taxon>Lactobacillales</taxon>
        <taxon>Lactobacillaceae</taxon>
        <taxon>Paucilactobacillus</taxon>
    </lineage>
</organism>
<dbReference type="EC" id="5.3.1.6" evidence="3"/>
<dbReference type="GO" id="GO:0009052">
    <property type="term" value="P:pentose-phosphate shunt, non-oxidative branch"/>
    <property type="evidence" value="ECO:0007669"/>
    <property type="project" value="UniProtKB-UniRule"/>
</dbReference>
<comment type="pathway">
    <text evidence="3">Carbohydrate degradation; pentose phosphate pathway; D-ribose 5-phosphate from D-ribulose 5-phosphate (non-oxidative stage): step 1/1.</text>
</comment>
<sequence>MDQNELKQQVGRKAVEYIQDGMIVGLGTGSTVRYMVDALGQRVQAEHLNITGVTTSLRTTKQAQDLGITIKDIDEVDHIDLTIDGADEIDDDFQGIKGGGGAHLWEKIVATNSNKIMWIVDESKMVHQLGKFPLPVEVIPFGSKHVFDELARKGYKPEFRLADGKKFLTDQKNYVIDLHLGHIGDPFALSDELIKMVGVVEHGFFLDMVNTVIVGRQSGPEVLQARD</sequence>
<dbReference type="PANTHER" id="PTHR43748">
    <property type="entry name" value="RIBOSE-5-PHOSPHATE ISOMERASE 3, CHLOROPLASTIC-RELATED"/>
    <property type="match status" value="1"/>
</dbReference>
<dbReference type="GO" id="GO:0004751">
    <property type="term" value="F:ribose-5-phosphate isomerase activity"/>
    <property type="evidence" value="ECO:0007669"/>
    <property type="project" value="UniProtKB-UniRule"/>
</dbReference>
<dbReference type="CDD" id="cd01398">
    <property type="entry name" value="RPI_A"/>
    <property type="match status" value="1"/>
</dbReference>
<feature type="binding site" evidence="3">
    <location>
        <begin position="28"/>
        <end position="31"/>
    </location>
    <ligand>
        <name>substrate</name>
    </ligand>
</feature>
<comment type="catalytic activity">
    <reaction evidence="1 3">
        <text>aldehydo-D-ribose 5-phosphate = D-ribulose 5-phosphate</text>
        <dbReference type="Rhea" id="RHEA:14657"/>
        <dbReference type="ChEBI" id="CHEBI:58121"/>
        <dbReference type="ChEBI" id="CHEBI:58273"/>
        <dbReference type="EC" id="5.3.1.6"/>
    </reaction>
</comment>
<feature type="binding site" evidence="3">
    <location>
        <begin position="97"/>
        <end position="100"/>
    </location>
    <ligand>
        <name>substrate</name>
    </ligand>
</feature>
<dbReference type="InterPro" id="IPR004788">
    <property type="entry name" value="Ribose5P_isomerase_type_A"/>
</dbReference>
<dbReference type="FunFam" id="3.40.50.1360:FF:000001">
    <property type="entry name" value="Ribose-5-phosphate isomerase A"/>
    <property type="match status" value="1"/>
</dbReference>
<dbReference type="InterPro" id="IPR037171">
    <property type="entry name" value="NagB/RpiA_transferase-like"/>
</dbReference>
<dbReference type="NCBIfam" id="NF001924">
    <property type="entry name" value="PRK00702.1"/>
    <property type="match status" value="1"/>
</dbReference>
<dbReference type="Gene3D" id="3.30.70.260">
    <property type="match status" value="1"/>
</dbReference>
<evidence type="ECO:0000256" key="1">
    <source>
        <dbReference type="ARBA" id="ARBA00001713"/>
    </source>
</evidence>
<feature type="binding site" evidence="3">
    <location>
        <position position="124"/>
    </location>
    <ligand>
        <name>substrate</name>
    </ligand>
</feature>
<accession>A0A0A1GRR9</accession>
<evidence type="ECO:0000313" key="4">
    <source>
        <dbReference type="EMBL" id="BAP85012.1"/>
    </source>
</evidence>
<gene>
    <name evidence="3" type="primary">rpiA</name>
    <name evidence="4" type="ORF">LOOC260_104480</name>
</gene>
<dbReference type="EMBL" id="AP014680">
    <property type="protein sequence ID" value="BAP85012.1"/>
    <property type="molecule type" value="Genomic_DNA"/>
</dbReference>
<dbReference type="Pfam" id="PF06026">
    <property type="entry name" value="Rib_5-P_isom_A"/>
    <property type="match status" value="1"/>
</dbReference>
<keyword evidence="2 3" id="KW-0413">Isomerase</keyword>
<evidence type="ECO:0000313" key="5">
    <source>
        <dbReference type="Proteomes" id="UP000031620"/>
    </source>
</evidence>
<comment type="subunit">
    <text evidence="3">Homodimer.</text>
</comment>
<dbReference type="HAMAP" id="MF_00170">
    <property type="entry name" value="Rib_5P_isom_A"/>
    <property type="match status" value="1"/>
</dbReference>
<dbReference type="HOGENOM" id="CLU_056590_1_0_9"/>
<dbReference type="SUPFAM" id="SSF100950">
    <property type="entry name" value="NagB/RpiA/CoA transferase-like"/>
    <property type="match status" value="1"/>
</dbReference>
<dbReference type="KEGG" id="lho:LOOC260_104480"/>
<dbReference type="InterPro" id="IPR050262">
    <property type="entry name" value="Ribose-5P_isomerase"/>
</dbReference>
<comment type="similarity">
    <text evidence="3">Belongs to the ribose 5-phosphate isomerase family.</text>
</comment>
<dbReference type="AlphaFoldDB" id="A0A0A1GRR9"/>
<dbReference type="STRING" id="1291742.LOOC260_104480"/>